<dbReference type="AlphaFoldDB" id="A0AA88DET1"/>
<keyword evidence="2" id="KW-1185">Reference proteome</keyword>
<accession>A0AA88DET1</accession>
<dbReference type="EMBL" id="BTGU01000042">
    <property type="protein sequence ID" value="GMN52482.1"/>
    <property type="molecule type" value="Genomic_DNA"/>
</dbReference>
<evidence type="ECO:0000313" key="1">
    <source>
        <dbReference type="EMBL" id="GMN52482.1"/>
    </source>
</evidence>
<name>A0AA88DET1_FICCA</name>
<evidence type="ECO:0000313" key="2">
    <source>
        <dbReference type="Proteomes" id="UP001187192"/>
    </source>
</evidence>
<protein>
    <submittedName>
        <fullName evidence="1">Uncharacterized protein</fullName>
    </submittedName>
</protein>
<gene>
    <name evidence="1" type="ORF">TIFTF001_021624</name>
</gene>
<dbReference type="Proteomes" id="UP001187192">
    <property type="component" value="Unassembled WGS sequence"/>
</dbReference>
<proteinExistence type="predicted"/>
<sequence length="55" mass="6031">MSSKKGLWSGQVGSLEFGPGERVVLPPRGRVTIGNRTLRSEQITTSTTCVSIYYE</sequence>
<organism evidence="1 2">
    <name type="scientific">Ficus carica</name>
    <name type="common">Common fig</name>
    <dbReference type="NCBI Taxonomy" id="3494"/>
    <lineage>
        <taxon>Eukaryota</taxon>
        <taxon>Viridiplantae</taxon>
        <taxon>Streptophyta</taxon>
        <taxon>Embryophyta</taxon>
        <taxon>Tracheophyta</taxon>
        <taxon>Spermatophyta</taxon>
        <taxon>Magnoliopsida</taxon>
        <taxon>eudicotyledons</taxon>
        <taxon>Gunneridae</taxon>
        <taxon>Pentapetalae</taxon>
        <taxon>rosids</taxon>
        <taxon>fabids</taxon>
        <taxon>Rosales</taxon>
        <taxon>Moraceae</taxon>
        <taxon>Ficeae</taxon>
        <taxon>Ficus</taxon>
    </lineage>
</organism>
<reference evidence="1" key="1">
    <citation type="submission" date="2023-07" db="EMBL/GenBank/DDBJ databases">
        <title>draft genome sequence of fig (Ficus carica).</title>
        <authorList>
            <person name="Takahashi T."/>
            <person name="Nishimura K."/>
        </authorList>
    </citation>
    <scope>NUCLEOTIDE SEQUENCE</scope>
</reference>
<comment type="caution">
    <text evidence="1">The sequence shown here is derived from an EMBL/GenBank/DDBJ whole genome shotgun (WGS) entry which is preliminary data.</text>
</comment>